<sequence length="156" mass="17556">MAFCLSMSMAFSRPLCWVEHISLDNETGLDPSGIRLRSVSGLVAADYFAPGYFVWAVLIANLALIGYEEKTMYIAAYDWRLSFQNTEPTSKQGIFEDATQGSEPGKTIALYVLDALVCIDHERYFLSQLQSRGFLRSCFMSISNVSYEVFILFTVV</sequence>
<reference evidence="2" key="1">
    <citation type="submission" date="2025-08" db="UniProtKB">
        <authorList>
            <consortium name="RefSeq"/>
        </authorList>
    </citation>
    <scope>IDENTIFICATION</scope>
    <source>
        <tissue evidence="2">Leaves</tissue>
    </source>
</reference>
<accession>A0A2I4GVG7</accession>
<dbReference type="Gramene" id="Jr02_19650_p1">
    <property type="protein sequence ID" value="cds.Jr02_19650_p1"/>
    <property type="gene ID" value="Jr02_19650"/>
</dbReference>
<evidence type="ECO:0000313" key="2">
    <source>
        <dbReference type="RefSeq" id="XP_018847890.1"/>
    </source>
</evidence>
<proteinExistence type="predicted"/>
<dbReference type="GO" id="GO:0006629">
    <property type="term" value="P:lipid metabolic process"/>
    <property type="evidence" value="ECO:0007669"/>
    <property type="project" value="InterPro"/>
</dbReference>
<dbReference type="PANTHER" id="PTHR11440">
    <property type="entry name" value="LECITHIN-CHOLESTEROL ACYLTRANSFERASE-RELATED"/>
    <property type="match status" value="1"/>
</dbReference>
<dbReference type="Pfam" id="PF02450">
    <property type="entry name" value="LCAT"/>
    <property type="match status" value="1"/>
</dbReference>
<dbReference type="GeneID" id="109011230"/>
<evidence type="ECO:0000313" key="1">
    <source>
        <dbReference type="Proteomes" id="UP000235220"/>
    </source>
</evidence>
<dbReference type="KEGG" id="jre:109011230"/>
<dbReference type="AlphaFoldDB" id="A0A2I4GVG7"/>
<dbReference type="OrthoDB" id="190846at2759"/>
<dbReference type="STRING" id="51240.A0A2I4GVG7"/>
<dbReference type="GO" id="GO:0008374">
    <property type="term" value="F:O-acyltransferase activity"/>
    <property type="evidence" value="ECO:0007669"/>
    <property type="project" value="InterPro"/>
</dbReference>
<protein>
    <submittedName>
        <fullName evidence="2">Uncharacterized protein LOC109011230 isoform X1</fullName>
    </submittedName>
</protein>
<dbReference type="RefSeq" id="XP_018847890.1">
    <property type="nucleotide sequence ID" value="XM_018992345.2"/>
</dbReference>
<organism evidence="1 2">
    <name type="scientific">Juglans regia</name>
    <name type="common">English walnut</name>
    <dbReference type="NCBI Taxonomy" id="51240"/>
    <lineage>
        <taxon>Eukaryota</taxon>
        <taxon>Viridiplantae</taxon>
        <taxon>Streptophyta</taxon>
        <taxon>Embryophyta</taxon>
        <taxon>Tracheophyta</taxon>
        <taxon>Spermatophyta</taxon>
        <taxon>Magnoliopsida</taxon>
        <taxon>eudicotyledons</taxon>
        <taxon>Gunneridae</taxon>
        <taxon>Pentapetalae</taxon>
        <taxon>rosids</taxon>
        <taxon>fabids</taxon>
        <taxon>Fagales</taxon>
        <taxon>Juglandaceae</taxon>
        <taxon>Juglans</taxon>
    </lineage>
</organism>
<gene>
    <name evidence="2" type="primary">LOC109011230</name>
</gene>
<dbReference type="InterPro" id="IPR029058">
    <property type="entry name" value="AB_hydrolase_fold"/>
</dbReference>
<dbReference type="Proteomes" id="UP000235220">
    <property type="component" value="Chromosome 2"/>
</dbReference>
<dbReference type="InterPro" id="IPR003386">
    <property type="entry name" value="LACT/PDAT_acylTrfase"/>
</dbReference>
<name>A0A2I4GVG7_JUGRE</name>
<keyword evidence="1" id="KW-1185">Reference proteome</keyword>
<dbReference type="Gene3D" id="3.40.50.1820">
    <property type="entry name" value="alpha/beta hydrolase"/>
    <property type="match status" value="1"/>
</dbReference>